<evidence type="ECO:0000256" key="1">
    <source>
        <dbReference type="ARBA" id="ARBA00022460"/>
    </source>
</evidence>
<dbReference type="PROSITE" id="PS51155">
    <property type="entry name" value="CHIT_BIND_RR_2"/>
    <property type="match status" value="1"/>
</dbReference>
<dbReference type="InterPro" id="IPR000618">
    <property type="entry name" value="Insect_cuticle"/>
</dbReference>
<dbReference type="InterPro" id="IPR050468">
    <property type="entry name" value="Cuticle_Struct_Prot"/>
</dbReference>
<dbReference type="VEuPathDB" id="VectorBase:HLOH_045843"/>
<protein>
    <recommendedName>
        <fullName evidence="5">Cuticle protein</fullName>
    </recommendedName>
</protein>
<dbReference type="GO" id="GO:0008010">
    <property type="term" value="F:structural constituent of chitin-based larval cuticle"/>
    <property type="evidence" value="ECO:0007669"/>
    <property type="project" value="TreeGrafter"/>
</dbReference>
<dbReference type="PANTHER" id="PTHR10380:SF173">
    <property type="entry name" value="CUTICULAR PROTEIN 47EF, ISOFORM C-RELATED"/>
    <property type="match status" value="1"/>
</dbReference>
<dbReference type="GO" id="GO:0062129">
    <property type="term" value="C:chitin-based extracellular matrix"/>
    <property type="evidence" value="ECO:0007669"/>
    <property type="project" value="TreeGrafter"/>
</dbReference>
<dbReference type="AlphaFoldDB" id="A0A9J6G460"/>
<dbReference type="Proteomes" id="UP000821853">
    <property type="component" value="Chromosome 3"/>
</dbReference>
<dbReference type="OrthoDB" id="6381807at2759"/>
<keyword evidence="4" id="KW-1185">Reference proteome</keyword>
<proteinExistence type="predicted"/>
<reference evidence="3 4" key="1">
    <citation type="journal article" date="2020" name="Cell">
        <title>Large-Scale Comparative Analyses of Tick Genomes Elucidate Their Genetic Diversity and Vector Capacities.</title>
        <authorList>
            <consortium name="Tick Genome and Microbiome Consortium (TIGMIC)"/>
            <person name="Jia N."/>
            <person name="Wang J."/>
            <person name="Shi W."/>
            <person name="Du L."/>
            <person name="Sun Y."/>
            <person name="Zhan W."/>
            <person name="Jiang J.F."/>
            <person name="Wang Q."/>
            <person name="Zhang B."/>
            <person name="Ji P."/>
            <person name="Bell-Sakyi L."/>
            <person name="Cui X.M."/>
            <person name="Yuan T.T."/>
            <person name="Jiang B.G."/>
            <person name="Yang W.F."/>
            <person name="Lam T.T."/>
            <person name="Chang Q.C."/>
            <person name="Ding S.J."/>
            <person name="Wang X.J."/>
            <person name="Zhu J.G."/>
            <person name="Ruan X.D."/>
            <person name="Zhao L."/>
            <person name="Wei J.T."/>
            <person name="Ye R.Z."/>
            <person name="Que T.C."/>
            <person name="Du C.H."/>
            <person name="Zhou Y.H."/>
            <person name="Cheng J.X."/>
            <person name="Dai P.F."/>
            <person name="Guo W.B."/>
            <person name="Han X.H."/>
            <person name="Huang E.J."/>
            <person name="Li L.F."/>
            <person name="Wei W."/>
            <person name="Gao Y.C."/>
            <person name="Liu J.Z."/>
            <person name="Shao H.Z."/>
            <person name="Wang X."/>
            <person name="Wang C.C."/>
            <person name="Yang T.C."/>
            <person name="Huo Q.B."/>
            <person name="Li W."/>
            <person name="Chen H.Y."/>
            <person name="Chen S.E."/>
            <person name="Zhou L.G."/>
            <person name="Ni X.B."/>
            <person name="Tian J.H."/>
            <person name="Sheng Y."/>
            <person name="Liu T."/>
            <person name="Pan Y.S."/>
            <person name="Xia L.Y."/>
            <person name="Li J."/>
            <person name="Zhao F."/>
            <person name="Cao W.C."/>
        </authorList>
    </citation>
    <scope>NUCLEOTIDE SEQUENCE [LARGE SCALE GENOMIC DNA]</scope>
    <source>
        <strain evidence="3">HaeL-2018</strain>
    </source>
</reference>
<evidence type="ECO:0000256" key="2">
    <source>
        <dbReference type="PROSITE-ProRule" id="PRU00497"/>
    </source>
</evidence>
<gene>
    <name evidence="3" type="ORF">HPB48_007357</name>
</gene>
<dbReference type="Gene3D" id="3.10.50.10">
    <property type="match status" value="1"/>
</dbReference>
<comment type="caution">
    <text evidence="3">The sequence shown here is derived from an EMBL/GenBank/DDBJ whole genome shotgun (WGS) entry which is preliminary data.</text>
</comment>
<keyword evidence="1 2" id="KW-0193">Cuticle</keyword>
<evidence type="ECO:0000313" key="4">
    <source>
        <dbReference type="Proteomes" id="UP000821853"/>
    </source>
</evidence>
<accession>A0A9J6G460</accession>
<dbReference type="InterPro" id="IPR029070">
    <property type="entry name" value="Chitinase_insertion_sf"/>
</dbReference>
<evidence type="ECO:0008006" key="5">
    <source>
        <dbReference type="Google" id="ProtNLM"/>
    </source>
</evidence>
<organism evidence="3 4">
    <name type="scientific">Haemaphysalis longicornis</name>
    <name type="common">Bush tick</name>
    <dbReference type="NCBI Taxonomy" id="44386"/>
    <lineage>
        <taxon>Eukaryota</taxon>
        <taxon>Metazoa</taxon>
        <taxon>Ecdysozoa</taxon>
        <taxon>Arthropoda</taxon>
        <taxon>Chelicerata</taxon>
        <taxon>Arachnida</taxon>
        <taxon>Acari</taxon>
        <taxon>Parasitiformes</taxon>
        <taxon>Ixodida</taxon>
        <taxon>Ixodoidea</taxon>
        <taxon>Ixodidae</taxon>
        <taxon>Haemaphysalinae</taxon>
        <taxon>Haemaphysalis</taxon>
    </lineage>
</organism>
<dbReference type="EMBL" id="JABSTR010000005">
    <property type="protein sequence ID" value="KAH9370306.1"/>
    <property type="molecule type" value="Genomic_DNA"/>
</dbReference>
<name>A0A9J6G460_HAELO</name>
<dbReference type="Pfam" id="PF00379">
    <property type="entry name" value="Chitin_bind_4"/>
    <property type="match status" value="1"/>
</dbReference>
<sequence>MSQQETGDENNNKVGSYSYVDAAGVTRTVKYTADASGFHAVIETNEPGTKTSSPADAQYVSSALDAAPAQLAAVKPAQVVVHSSPVVHAVQAAPVALHAAPVSFATAHHVAPVTLSAQPFAISGAPLTYTLTKAKSA</sequence>
<evidence type="ECO:0000313" key="3">
    <source>
        <dbReference type="EMBL" id="KAH9370306.1"/>
    </source>
</evidence>
<dbReference type="PANTHER" id="PTHR10380">
    <property type="entry name" value="CUTICLE PROTEIN"/>
    <property type="match status" value="1"/>
</dbReference>
<dbReference type="OMA" id="THFFFWR"/>